<dbReference type="PROSITE" id="PS50943">
    <property type="entry name" value="HTH_CROC1"/>
    <property type="match status" value="1"/>
</dbReference>
<keyword evidence="3" id="KW-1185">Reference proteome</keyword>
<evidence type="ECO:0000259" key="1">
    <source>
        <dbReference type="PROSITE" id="PS50943"/>
    </source>
</evidence>
<dbReference type="InterPro" id="IPR010982">
    <property type="entry name" value="Lambda_DNA-bd_dom_sf"/>
</dbReference>
<dbReference type="Pfam" id="PF19054">
    <property type="entry name" value="DUF5753"/>
    <property type="match status" value="1"/>
</dbReference>
<name>A0ABT6RUX4_9ACTN</name>
<dbReference type="Pfam" id="PF13560">
    <property type="entry name" value="HTH_31"/>
    <property type="match status" value="1"/>
</dbReference>
<dbReference type="InterPro" id="IPR001387">
    <property type="entry name" value="Cro/C1-type_HTH"/>
</dbReference>
<dbReference type="Proteomes" id="UP001224661">
    <property type="component" value="Unassembled WGS sequence"/>
</dbReference>
<gene>
    <name evidence="2" type="ORF">QIS99_18755</name>
</gene>
<evidence type="ECO:0000313" key="2">
    <source>
        <dbReference type="EMBL" id="MDI3388229.1"/>
    </source>
</evidence>
<dbReference type="CDD" id="cd00093">
    <property type="entry name" value="HTH_XRE"/>
    <property type="match status" value="1"/>
</dbReference>
<protein>
    <submittedName>
        <fullName evidence="2">Helix-turn-helix transcriptional regulator</fullName>
    </submittedName>
</protein>
<evidence type="ECO:0000313" key="3">
    <source>
        <dbReference type="Proteomes" id="UP001224661"/>
    </source>
</evidence>
<proteinExistence type="predicted"/>
<feature type="domain" description="HTH cro/C1-type" evidence="1">
    <location>
        <begin position="18"/>
        <end position="72"/>
    </location>
</feature>
<organism evidence="2 3">
    <name type="scientific">Streptomyces solicavernae</name>
    <dbReference type="NCBI Taxonomy" id="3043614"/>
    <lineage>
        <taxon>Bacteria</taxon>
        <taxon>Bacillati</taxon>
        <taxon>Actinomycetota</taxon>
        <taxon>Actinomycetes</taxon>
        <taxon>Kitasatosporales</taxon>
        <taxon>Streptomycetaceae</taxon>
        <taxon>Streptomyces</taxon>
    </lineage>
</organism>
<dbReference type="SMART" id="SM00530">
    <property type="entry name" value="HTH_XRE"/>
    <property type="match status" value="1"/>
</dbReference>
<sequence>MPPRGQPTARQARLGAELRKLREASGMSSAEAAASLGWERPQVSHIESGRYGVSGERVRHLAAHYSASDDAYVNALAAMADDRSKGWWVEFRNILPARSLDLAELEHHAVYLRSIQPLIVPGLLQTEEYAQAIFAGAVTKRPAAEIDAAVAHRMKRREIFERPDPPDFEVLLHEAALRICYGTRDVMRRQLGFLTEVATHPAITLRVIPFAAAGMTSALQPLTYAGAVVSQLDTVQVDNAFDGVFLDAGAQLGKYRAVLDATRSATLNPTESRKVIRSIAKEL</sequence>
<comment type="caution">
    <text evidence="2">The sequence shown here is derived from an EMBL/GenBank/DDBJ whole genome shotgun (WGS) entry which is preliminary data.</text>
</comment>
<reference evidence="2 3" key="1">
    <citation type="submission" date="2023-05" db="EMBL/GenBank/DDBJ databases">
        <title>Draft genome sequence of Streptomyces sp. B-S-A8 isolated from a cave soil in Thailand.</title>
        <authorList>
            <person name="Chamroensaksri N."/>
            <person name="Muangham S."/>
        </authorList>
    </citation>
    <scope>NUCLEOTIDE SEQUENCE [LARGE SCALE GENOMIC DNA]</scope>
    <source>
        <strain evidence="2 3">B-S-A8</strain>
    </source>
</reference>
<dbReference type="EMBL" id="JASCIR010000015">
    <property type="protein sequence ID" value="MDI3388229.1"/>
    <property type="molecule type" value="Genomic_DNA"/>
</dbReference>
<dbReference type="RefSeq" id="WP_282514683.1">
    <property type="nucleotide sequence ID" value="NZ_JASCIR010000015.1"/>
</dbReference>
<accession>A0ABT6RUX4</accession>
<dbReference type="SUPFAM" id="SSF47413">
    <property type="entry name" value="lambda repressor-like DNA-binding domains"/>
    <property type="match status" value="1"/>
</dbReference>
<dbReference type="Gene3D" id="1.10.260.40">
    <property type="entry name" value="lambda repressor-like DNA-binding domains"/>
    <property type="match status" value="1"/>
</dbReference>
<dbReference type="InterPro" id="IPR043917">
    <property type="entry name" value="DUF5753"/>
</dbReference>